<feature type="non-terminal residue" evidence="1">
    <location>
        <position position="1"/>
    </location>
</feature>
<gene>
    <name evidence="1" type="ORF">CEXT_257921</name>
</gene>
<evidence type="ECO:0000313" key="2">
    <source>
        <dbReference type="Proteomes" id="UP001054945"/>
    </source>
</evidence>
<keyword evidence="2" id="KW-1185">Reference proteome</keyword>
<dbReference type="EMBL" id="BPLR01014629">
    <property type="protein sequence ID" value="GIY70125.1"/>
    <property type="molecule type" value="Genomic_DNA"/>
</dbReference>
<protein>
    <submittedName>
        <fullName evidence="1">Uncharacterized protein</fullName>
    </submittedName>
</protein>
<comment type="caution">
    <text evidence="1">The sequence shown here is derived from an EMBL/GenBank/DDBJ whole genome shotgun (WGS) entry which is preliminary data.</text>
</comment>
<dbReference type="Proteomes" id="UP001054945">
    <property type="component" value="Unassembled WGS sequence"/>
</dbReference>
<dbReference type="AlphaFoldDB" id="A0AAV4VL01"/>
<accession>A0AAV4VL01</accession>
<name>A0AAV4VL01_CAEEX</name>
<sequence>PLANTRYFDDKISGYNSLINHTNCQRIEGPLCGAFRMSVRPFEPFRSTLHPLSLFRDLYDWGGLVLSPSLSPDLRNRDTPFGSPLTREGYDRVDFGSHF</sequence>
<reference evidence="1 2" key="1">
    <citation type="submission" date="2021-06" db="EMBL/GenBank/DDBJ databases">
        <title>Caerostris extrusa draft genome.</title>
        <authorList>
            <person name="Kono N."/>
            <person name="Arakawa K."/>
        </authorList>
    </citation>
    <scope>NUCLEOTIDE SEQUENCE [LARGE SCALE GENOMIC DNA]</scope>
</reference>
<proteinExistence type="predicted"/>
<evidence type="ECO:0000313" key="1">
    <source>
        <dbReference type="EMBL" id="GIY70125.1"/>
    </source>
</evidence>
<organism evidence="1 2">
    <name type="scientific">Caerostris extrusa</name>
    <name type="common">Bark spider</name>
    <name type="synonym">Caerostris bankana</name>
    <dbReference type="NCBI Taxonomy" id="172846"/>
    <lineage>
        <taxon>Eukaryota</taxon>
        <taxon>Metazoa</taxon>
        <taxon>Ecdysozoa</taxon>
        <taxon>Arthropoda</taxon>
        <taxon>Chelicerata</taxon>
        <taxon>Arachnida</taxon>
        <taxon>Araneae</taxon>
        <taxon>Araneomorphae</taxon>
        <taxon>Entelegynae</taxon>
        <taxon>Araneoidea</taxon>
        <taxon>Araneidae</taxon>
        <taxon>Caerostris</taxon>
    </lineage>
</organism>